<accession>A0ABQ1SC68</accession>
<dbReference type="InterPro" id="IPR036423">
    <property type="entry name" value="SOD-like_Cu/Zn_dom_sf"/>
</dbReference>
<organism evidence="4 5">
    <name type="scientific">Tsuneonella deserti</name>
    <dbReference type="NCBI Taxonomy" id="2035528"/>
    <lineage>
        <taxon>Bacteria</taxon>
        <taxon>Pseudomonadati</taxon>
        <taxon>Pseudomonadota</taxon>
        <taxon>Alphaproteobacteria</taxon>
        <taxon>Sphingomonadales</taxon>
        <taxon>Erythrobacteraceae</taxon>
        <taxon>Tsuneonella</taxon>
    </lineage>
</organism>
<evidence type="ECO:0000256" key="2">
    <source>
        <dbReference type="SAM" id="MobiDB-lite"/>
    </source>
</evidence>
<dbReference type="Gene3D" id="2.60.40.200">
    <property type="entry name" value="Superoxide dismutase, copper/zinc binding domain"/>
    <property type="match status" value="1"/>
</dbReference>
<gene>
    <name evidence="4" type="ORF">GCM10011515_22000</name>
</gene>
<protein>
    <recommendedName>
        <fullName evidence="3">Superoxide dismutase copper/zinc binding domain-containing protein</fullName>
    </recommendedName>
</protein>
<dbReference type="InterPro" id="IPR024134">
    <property type="entry name" value="SOD_Cu/Zn_/chaperone"/>
</dbReference>
<dbReference type="InterPro" id="IPR001424">
    <property type="entry name" value="SOD_Cu_Zn_dom"/>
</dbReference>
<feature type="region of interest" description="Disordered" evidence="2">
    <location>
        <begin position="34"/>
        <end position="75"/>
    </location>
</feature>
<sequence length="126" mass="12754">MGDSVTLAIGVTGVAPGPHGIHLHTTGQCNGPDFTTAGGHLNPLGKRHGSLAPDGKHEGDLPNLVVQPGGSGALTAELQGTPEQVQEWLFDRDGTAIVLHADADDYRTDPSGNSGARIACGVLTSG</sequence>
<evidence type="ECO:0000259" key="3">
    <source>
        <dbReference type="Pfam" id="PF00080"/>
    </source>
</evidence>
<evidence type="ECO:0000256" key="1">
    <source>
        <dbReference type="ARBA" id="ARBA00010457"/>
    </source>
</evidence>
<comment type="similarity">
    <text evidence="1">Belongs to the Cu-Zn superoxide dismutase family.</text>
</comment>
<proteinExistence type="inferred from homology"/>
<comment type="caution">
    <text evidence="4">The sequence shown here is derived from an EMBL/GenBank/DDBJ whole genome shotgun (WGS) entry which is preliminary data.</text>
</comment>
<name>A0ABQ1SC68_9SPHN</name>
<dbReference type="PANTHER" id="PTHR10003">
    <property type="entry name" value="SUPEROXIDE DISMUTASE CU-ZN -RELATED"/>
    <property type="match status" value="1"/>
</dbReference>
<dbReference type="EMBL" id="BMKL01000001">
    <property type="protein sequence ID" value="GGE01924.1"/>
    <property type="molecule type" value="Genomic_DNA"/>
</dbReference>
<evidence type="ECO:0000313" key="4">
    <source>
        <dbReference type="EMBL" id="GGE01924.1"/>
    </source>
</evidence>
<keyword evidence="5" id="KW-1185">Reference proteome</keyword>
<dbReference type="Pfam" id="PF00080">
    <property type="entry name" value="Sod_Cu"/>
    <property type="match status" value="1"/>
</dbReference>
<dbReference type="Proteomes" id="UP000619041">
    <property type="component" value="Unassembled WGS sequence"/>
</dbReference>
<feature type="domain" description="Superoxide dismutase copper/zinc binding" evidence="3">
    <location>
        <begin position="5"/>
        <end position="122"/>
    </location>
</feature>
<evidence type="ECO:0000313" key="5">
    <source>
        <dbReference type="Proteomes" id="UP000619041"/>
    </source>
</evidence>
<reference evidence="5" key="1">
    <citation type="journal article" date="2019" name="Int. J. Syst. Evol. Microbiol.">
        <title>The Global Catalogue of Microorganisms (GCM) 10K type strain sequencing project: providing services to taxonomists for standard genome sequencing and annotation.</title>
        <authorList>
            <consortium name="The Broad Institute Genomics Platform"/>
            <consortium name="The Broad Institute Genome Sequencing Center for Infectious Disease"/>
            <person name="Wu L."/>
            <person name="Ma J."/>
        </authorList>
    </citation>
    <scope>NUCLEOTIDE SEQUENCE [LARGE SCALE GENOMIC DNA]</scope>
    <source>
        <strain evidence="5">CGMCC 1.15959</strain>
    </source>
</reference>
<dbReference type="SUPFAM" id="SSF49329">
    <property type="entry name" value="Cu,Zn superoxide dismutase-like"/>
    <property type="match status" value="1"/>
</dbReference>